<accession>A0ABM0Y5B3</accession>
<dbReference type="Proteomes" id="UP000694864">
    <property type="component" value="Chromosome 20"/>
</dbReference>
<keyword evidence="4" id="KW-0805">Transcription regulation</keyword>
<reference evidence="8" key="2">
    <citation type="submission" date="2025-08" db="UniProtKB">
        <authorList>
            <consortium name="RefSeq"/>
        </authorList>
    </citation>
    <scope>IDENTIFICATION</scope>
    <source>
        <tissue evidence="8">Leaf</tissue>
    </source>
</reference>
<dbReference type="InterPro" id="IPR054502">
    <property type="entry name" value="bHLH-TF_ACT-like_plant"/>
</dbReference>
<dbReference type="RefSeq" id="XP_010495773.1">
    <property type="nucleotide sequence ID" value="XM_010497471.1"/>
</dbReference>
<feature type="region of interest" description="Disordered" evidence="5">
    <location>
        <begin position="154"/>
        <end position="178"/>
    </location>
</feature>
<dbReference type="PANTHER" id="PTHR11514:SF141">
    <property type="entry name" value="TRANSCRIPTION FACTOR MYC3"/>
    <property type="match status" value="1"/>
</dbReference>
<evidence type="ECO:0000256" key="3">
    <source>
        <dbReference type="ARBA" id="ARBA00023242"/>
    </source>
</evidence>
<keyword evidence="3 4" id="KW-0539">Nucleus</keyword>
<evidence type="ECO:0000256" key="2">
    <source>
        <dbReference type="ARBA" id="ARBA00023125"/>
    </source>
</evidence>
<organism evidence="7 8">
    <name type="scientific">Camelina sativa</name>
    <name type="common">False flax</name>
    <name type="synonym">Myagrum sativum</name>
    <dbReference type="NCBI Taxonomy" id="90675"/>
    <lineage>
        <taxon>Eukaryota</taxon>
        <taxon>Viridiplantae</taxon>
        <taxon>Streptophyta</taxon>
        <taxon>Embryophyta</taxon>
        <taxon>Tracheophyta</taxon>
        <taxon>Spermatophyta</taxon>
        <taxon>Magnoliopsida</taxon>
        <taxon>eudicotyledons</taxon>
        <taxon>Gunneridae</taxon>
        <taxon>Pentapetalae</taxon>
        <taxon>rosids</taxon>
        <taxon>malvids</taxon>
        <taxon>Brassicales</taxon>
        <taxon>Brassicaceae</taxon>
        <taxon>Camelineae</taxon>
        <taxon>Camelina</taxon>
    </lineage>
</organism>
<comment type="subcellular location">
    <subcellularLocation>
        <location evidence="1 4">Nucleus</location>
    </subcellularLocation>
</comment>
<feature type="domain" description="Plant bHLH transcription factor ACT-like" evidence="6">
    <location>
        <begin position="2"/>
        <end position="73"/>
    </location>
</feature>
<dbReference type="GeneID" id="104772917"/>
<evidence type="ECO:0000313" key="8">
    <source>
        <dbReference type="RefSeq" id="XP_010495773.1"/>
    </source>
</evidence>
<evidence type="ECO:0000313" key="7">
    <source>
        <dbReference type="Proteomes" id="UP000694864"/>
    </source>
</evidence>
<dbReference type="InterPro" id="IPR045084">
    <property type="entry name" value="AIB/MYC-like"/>
</dbReference>
<reference evidence="7" key="1">
    <citation type="journal article" date="2014" name="Nat. Commun.">
        <title>The emerging biofuel crop Camelina sativa retains a highly undifferentiated hexaploid genome structure.</title>
        <authorList>
            <person name="Kagale S."/>
            <person name="Koh C."/>
            <person name="Nixon J."/>
            <person name="Bollina V."/>
            <person name="Clarke W.E."/>
            <person name="Tuteja R."/>
            <person name="Spillane C."/>
            <person name="Robinson S.J."/>
            <person name="Links M.G."/>
            <person name="Clarke C."/>
            <person name="Higgins E.E."/>
            <person name="Huebert T."/>
            <person name="Sharpe A.G."/>
            <person name="Parkin I.A."/>
        </authorList>
    </citation>
    <scope>NUCLEOTIDE SEQUENCE [LARGE SCALE GENOMIC DNA]</scope>
    <source>
        <strain evidence="7">cv. DH55</strain>
    </source>
</reference>
<gene>
    <name evidence="8" type="primary">LOC104772917</name>
</gene>
<proteinExistence type="predicted"/>
<dbReference type="Pfam" id="PF22754">
    <property type="entry name" value="bHLH-TF_ACT-like_plant"/>
    <property type="match status" value="1"/>
</dbReference>
<sequence length="203" mass="22681">MEIDVKIIGWDVMIRVQCSKKDHPGARFMEALKELDLEVNHASLSVVNDLMIQQATVKMGSQFFNHDQLKVALMTKQALPRTDSNKEIDLSGPGPPTVEINHVLGKTCCVLDPIGGRNWSGSLNPRIHEKIGRSGSSLAQKMKKVKKIHHLRLSGPVLGSNPNNGPTRPEQPKLARSTGVRRNWSFENLRDQGLIEEKRKINI</sequence>
<evidence type="ECO:0000256" key="4">
    <source>
        <dbReference type="RuleBase" id="RU369104"/>
    </source>
</evidence>
<evidence type="ECO:0000256" key="5">
    <source>
        <dbReference type="SAM" id="MobiDB-lite"/>
    </source>
</evidence>
<dbReference type="PANTHER" id="PTHR11514">
    <property type="entry name" value="MYC"/>
    <property type="match status" value="1"/>
</dbReference>
<name>A0ABM0Y5B3_CAMSA</name>
<keyword evidence="4" id="KW-0804">Transcription</keyword>
<keyword evidence="7" id="KW-1185">Reference proteome</keyword>
<protein>
    <recommendedName>
        <fullName evidence="4">Transcription factor</fullName>
        <shortName evidence="4">bHLH transcription factor</shortName>
    </recommendedName>
    <alternativeName>
        <fullName evidence="4">Basic helix-loop-helix protein</fullName>
    </alternativeName>
</protein>
<evidence type="ECO:0000256" key="1">
    <source>
        <dbReference type="ARBA" id="ARBA00004123"/>
    </source>
</evidence>
<evidence type="ECO:0000259" key="6">
    <source>
        <dbReference type="Pfam" id="PF22754"/>
    </source>
</evidence>
<keyword evidence="2" id="KW-0238">DNA-binding</keyword>